<dbReference type="Pfam" id="PF00583">
    <property type="entry name" value="Acetyltransf_1"/>
    <property type="match status" value="1"/>
</dbReference>
<evidence type="ECO:0000256" key="1">
    <source>
        <dbReference type="ARBA" id="ARBA00022679"/>
    </source>
</evidence>
<sequence>MVSIRQATVSDLLQMQRCNLLCLPENYQLKYYLYHVLSWPQLLYVAEDYDGKIVGYVLAKMEEESSEVHGHITSLAVARTHRKLGLATKLMAAAHRAMEEVFGAHYCSLHVRVTNRGAFHLYTQTLGYTISETEAAYYADKEDAYAMRLNFKQPEPQGQQSGSDGKSAAAARKGGKRR</sequence>
<dbReference type="PANTHER" id="PTHR23091">
    <property type="entry name" value="N-TERMINAL ACETYLTRANSFERASE"/>
    <property type="match status" value="1"/>
</dbReference>
<dbReference type="PANTHER" id="PTHR23091:SF4">
    <property type="entry name" value="N-TERMINAL AMINO-ACID N(ALPHA)-ACETYLTRANSFERASE NATA"/>
    <property type="match status" value="1"/>
</dbReference>
<evidence type="ECO:0000256" key="3">
    <source>
        <dbReference type="ARBA" id="ARBA00025786"/>
    </source>
</evidence>
<reference evidence="6" key="1">
    <citation type="journal article" date="2019" name="Plant J.">
        <title>Chlorella vulgaris genome assembly and annotation reveals the molecular basis for metabolic acclimation to high light conditions.</title>
        <authorList>
            <person name="Cecchin M."/>
            <person name="Marcolungo L."/>
            <person name="Rossato M."/>
            <person name="Girolomoni L."/>
            <person name="Cosentino E."/>
            <person name="Cuine S."/>
            <person name="Li-Beisson Y."/>
            <person name="Delledonne M."/>
            <person name="Ballottari M."/>
        </authorList>
    </citation>
    <scope>NUCLEOTIDE SEQUENCE</scope>
    <source>
        <strain evidence="6">211/11P</strain>
    </source>
</reference>
<feature type="region of interest" description="Disordered" evidence="4">
    <location>
        <begin position="150"/>
        <end position="178"/>
    </location>
</feature>
<dbReference type="InterPro" id="IPR045047">
    <property type="entry name" value="Ard1-like"/>
</dbReference>
<organism evidence="6 7">
    <name type="scientific">Chlorella vulgaris</name>
    <name type="common">Green alga</name>
    <dbReference type="NCBI Taxonomy" id="3077"/>
    <lineage>
        <taxon>Eukaryota</taxon>
        <taxon>Viridiplantae</taxon>
        <taxon>Chlorophyta</taxon>
        <taxon>core chlorophytes</taxon>
        <taxon>Trebouxiophyceae</taxon>
        <taxon>Chlorellales</taxon>
        <taxon>Chlorellaceae</taxon>
        <taxon>Chlorella clade</taxon>
        <taxon>Chlorella</taxon>
    </lineage>
</organism>
<evidence type="ECO:0000313" key="7">
    <source>
        <dbReference type="Proteomes" id="UP001055712"/>
    </source>
</evidence>
<evidence type="ECO:0000259" key="5">
    <source>
        <dbReference type="PROSITE" id="PS51186"/>
    </source>
</evidence>
<evidence type="ECO:0000256" key="2">
    <source>
        <dbReference type="ARBA" id="ARBA00023315"/>
    </source>
</evidence>
<comment type="similarity">
    <text evidence="3">Belongs to the acetyltransferase family. ARD1 subfamily.</text>
</comment>
<dbReference type="AlphaFoldDB" id="A0A9D4TLI5"/>
<accession>A0A9D4TLI5</accession>
<feature type="compositionally biased region" description="Low complexity" evidence="4">
    <location>
        <begin position="157"/>
        <end position="172"/>
    </location>
</feature>
<keyword evidence="1" id="KW-0808">Transferase</keyword>
<dbReference type="GO" id="GO:1990189">
    <property type="term" value="F:protein N-terminal-serine acetyltransferase activity"/>
    <property type="evidence" value="ECO:0007669"/>
    <property type="project" value="TreeGrafter"/>
</dbReference>
<name>A0A9D4TLI5_CHLVU</name>
<feature type="domain" description="N-acetyltransferase" evidence="5">
    <location>
        <begin position="2"/>
        <end position="152"/>
    </location>
</feature>
<reference evidence="6" key="2">
    <citation type="submission" date="2020-11" db="EMBL/GenBank/DDBJ databases">
        <authorList>
            <person name="Cecchin M."/>
            <person name="Marcolungo L."/>
            <person name="Rossato M."/>
            <person name="Girolomoni L."/>
            <person name="Cosentino E."/>
            <person name="Cuine S."/>
            <person name="Li-Beisson Y."/>
            <person name="Delledonne M."/>
            <person name="Ballottari M."/>
        </authorList>
    </citation>
    <scope>NUCLEOTIDE SEQUENCE</scope>
    <source>
        <strain evidence="6">211/11P</strain>
        <tissue evidence="6">Whole cell</tissue>
    </source>
</reference>
<dbReference type="EMBL" id="SIDB01000009">
    <property type="protein sequence ID" value="KAI3428674.1"/>
    <property type="molecule type" value="Genomic_DNA"/>
</dbReference>
<dbReference type="CDD" id="cd04301">
    <property type="entry name" value="NAT_SF"/>
    <property type="match status" value="1"/>
</dbReference>
<comment type="caution">
    <text evidence="6">The sequence shown here is derived from an EMBL/GenBank/DDBJ whole genome shotgun (WGS) entry which is preliminary data.</text>
</comment>
<dbReference type="Proteomes" id="UP001055712">
    <property type="component" value="Unassembled WGS sequence"/>
</dbReference>
<evidence type="ECO:0000313" key="6">
    <source>
        <dbReference type="EMBL" id="KAI3428674.1"/>
    </source>
</evidence>
<dbReference type="PROSITE" id="PS51186">
    <property type="entry name" value="GNAT"/>
    <property type="match status" value="1"/>
</dbReference>
<dbReference type="InterPro" id="IPR000182">
    <property type="entry name" value="GNAT_dom"/>
</dbReference>
<dbReference type="OrthoDB" id="25586at2759"/>
<keyword evidence="7" id="KW-1185">Reference proteome</keyword>
<dbReference type="Gene3D" id="3.40.630.30">
    <property type="match status" value="1"/>
</dbReference>
<proteinExistence type="inferred from homology"/>
<dbReference type="GO" id="GO:0031415">
    <property type="term" value="C:NatA complex"/>
    <property type="evidence" value="ECO:0007669"/>
    <property type="project" value="InterPro"/>
</dbReference>
<evidence type="ECO:0000256" key="4">
    <source>
        <dbReference type="SAM" id="MobiDB-lite"/>
    </source>
</evidence>
<dbReference type="GO" id="GO:1990190">
    <property type="term" value="F:protein-N-terminal-glutamate acetyltransferase activity"/>
    <property type="evidence" value="ECO:0007669"/>
    <property type="project" value="TreeGrafter"/>
</dbReference>
<dbReference type="InterPro" id="IPR016181">
    <property type="entry name" value="Acyl_CoA_acyltransferase"/>
</dbReference>
<dbReference type="FunFam" id="3.40.630.30:FF:000037">
    <property type="entry name" value="N-alpha-acetyltransferase daf-31-like"/>
    <property type="match status" value="1"/>
</dbReference>
<dbReference type="SUPFAM" id="SSF55729">
    <property type="entry name" value="Acyl-CoA N-acyltransferases (Nat)"/>
    <property type="match status" value="1"/>
</dbReference>
<keyword evidence="2" id="KW-0012">Acyltransferase</keyword>
<protein>
    <recommendedName>
        <fullName evidence="5">N-acetyltransferase domain-containing protein</fullName>
    </recommendedName>
</protein>
<gene>
    <name evidence="6" type="ORF">D9Q98_007497</name>
</gene>